<dbReference type="GeneID" id="25903394"/>
<feature type="chain" id="PRO_5005538767" evidence="2">
    <location>
        <begin position="22"/>
        <end position="391"/>
    </location>
</feature>
<dbReference type="Proteomes" id="UP000054560">
    <property type="component" value="Unassembled WGS sequence"/>
</dbReference>
<sequence>MGVCIALLTLALAADASPAAGEVSEVVDNRHKDIYNMTYGEVAKARVWPEFQNLHASTNEWLLKPDTEINPDNNELKHYRKALEATRDYFDLFAFAYPYEVMEGQDAYRMIHKHIKNIHHDTGEMKDGRRMAIGEEEERILRDKISDELTAFSKGMNTTRWQKYLSRPLEHRMYRRSHYELSAIFWQSMPDEIPSETLTGMQNIAAMNQVYMRTAANNWIAVKDWSVEDLGRRFVEVHDVRKLVRAFNFTQGFFPEIWKDPAEGKALMVEALDFYDHYTQLKNPLELYTHFRSKGKTDKANEQKGLMNEQWIKLTQWQQSLPKKKRFSQLCEQMVNSMIDVPEVKVDSGLPSWAWGLISLFVVLAAGAMVIGCYKSVQSDWSRGGGYESIE</sequence>
<evidence type="ECO:0000313" key="3">
    <source>
        <dbReference type="EMBL" id="KNC84908.1"/>
    </source>
</evidence>
<name>A0A0L0G9H1_9EUKA</name>
<accession>A0A0L0G9H1</accession>
<gene>
    <name evidence="3" type="ORF">SARC_02890</name>
</gene>
<keyword evidence="1" id="KW-0812">Transmembrane</keyword>
<evidence type="ECO:0000256" key="2">
    <source>
        <dbReference type="SAM" id="SignalP"/>
    </source>
</evidence>
<protein>
    <submittedName>
        <fullName evidence="3">Uncharacterized protein</fullName>
    </submittedName>
</protein>
<keyword evidence="4" id="KW-1185">Reference proteome</keyword>
<reference evidence="3 4" key="1">
    <citation type="submission" date="2011-02" db="EMBL/GenBank/DDBJ databases">
        <title>The Genome Sequence of Sphaeroforma arctica JP610.</title>
        <authorList>
            <consortium name="The Broad Institute Genome Sequencing Platform"/>
            <person name="Russ C."/>
            <person name="Cuomo C."/>
            <person name="Young S.K."/>
            <person name="Zeng Q."/>
            <person name="Gargeya S."/>
            <person name="Alvarado L."/>
            <person name="Berlin A."/>
            <person name="Chapman S.B."/>
            <person name="Chen Z."/>
            <person name="Freedman E."/>
            <person name="Gellesch M."/>
            <person name="Goldberg J."/>
            <person name="Griggs A."/>
            <person name="Gujja S."/>
            <person name="Heilman E."/>
            <person name="Heiman D."/>
            <person name="Howarth C."/>
            <person name="Mehta T."/>
            <person name="Neiman D."/>
            <person name="Pearson M."/>
            <person name="Roberts A."/>
            <person name="Saif S."/>
            <person name="Shea T."/>
            <person name="Shenoy N."/>
            <person name="Sisk P."/>
            <person name="Stolte C."/>
            <person name="Sykes S."/>
            <person name="White J."/>
            <person name="Yandava C."/>
            <person name="Burger G."/>
            <person name="Gray M.W."/>
            <person name="Holland P.W.H."/>
            <person name="King N."/>
            <person name="Lang F.B.F."/>
            <person name="Roger A.J."/>
            <person name="Ruiz-Trillo I."/>
            <person name="Haas B."/>
            <person name="Nusbaum C."/>
            <person name="Birren B."/>
        </authorList>
    </citation>
    <scope>NUCLEOTIDE SEQUENCE [LARGE SCALE GENOMIC DNA]</scope>
    <source>
        <strain evidence="3 4">JP610</strain>
    </source>
</reference>
<dbReference type="RefSeq" id="XP_014158810.1">
    <property type="nucleotide sequence ID" value="XM_014303335.1"/>
</dbReference>
<keyword evidence="1" id="KW-0472">Membrane</keyword>
<evidence type="ECO:0000256" key="1">
    <source>
        <dbReference type="SAM" id="Phobius"/>
    </source>
</evidence>
<feature type="signal peptide" evidence="2">
    <location>
        <begin position="1"/>
        <end position="21"/>
    </location>
</feature>
<organism evidence="3 4">
    <name type="scientific">Sphaeroforma arctica JP610</name>
    <dbReference type="NCBI Taxonomy" id="667725"/>
    <lineage>
        <taxon>Eukaryota</taxon>
        <taxon>Ichthyosporea</taxon>
        <taxon>Ichthyophonida</taxon>
        <taxon>Sphaeroforma</taxon>
    </lineage>
</organism>
<proteinExistence type="predicted"/>
<dbReference type="EMBL" id="KQ241732">
    <property type="protein sequence ID" value="KNC84908.1"/>
    <property type="molecule type" value="Genomic_DNA"/>
</dbReference>
<feature type="transmembrane region" description="Helical" evidence="1">
    <location>
        <begin position="353"/>
        <end position="374"/>
    </location>
</feature>
<dbReference type="AlphaFoldDB" id="A0A0L0G9H1"/>
<keyword evidence="1" id="KW-1133">Transmembrane helix</keyword>
<evidence type="ECO:0000313" key="4">
    <source>
        <dbReference type="Proteomes" id="UP000054560"/>
    </source>
</evidence>
<keyword evidence="2" id="KW-0732">Signal</keyword>